<evidence type="ECO:0000313" key="2">
    <source>
        <dbReference type="Proteomes" id="UP000824469"/>
    </source>
</evidence>
<organism evidence="1 2">
    <name type="scientific">Taxus chinensis</name>
    <name type="common">Chinese yew</name>
    <name type="synonym">Taxus wallichiana var. chinensis</name>
    <dbReference type="NCBI Taxonomy" id="29808"/>
    <lineage>
        <taxon>Eukaryota</taxon>
        <taxon>Viridiplantae</taxon>
        <taxon>Streptophyta</taxon>
        <taxon>Embryophyta</taxon>
        <taxon>Tracheophyta</taxon>
        <taxon>Spermatophyta</taxon>
        <taxon>Pinopsida</taxon>
        <taxon>Pinidae</taxon>
        <taxon>Conifers II</taxon>
        <taxon>Cupressales</taxon>
        <taxon>Taxaceae</taxon>
        <taxon>Taxus</taxon>
    </lineage>
</organism>
<feature type="non-terminal residue" evidence="1">
    <location>
        <position position="1"/>
    </location>
</feature>
<dbReference type="Proteomes" id="UP000824469">
    <property type="component" value="Unassembled WGS sequence"/>
</dbReference>
<evidence type="ECO:0000313" key="1">
    <source>
        <dbReference type="EMBL" id="KAH9319117.1"/>
    </source>
</evidence>
<dbReference type="OMA" id="FMNLEIR"/>
<dbReference type="AlphaFoldDB" id="A0AA38LFD8"/>
<keyword evidence="2" id="KW-1185">Reference proteome</keyword>
<sequence>GRGRMSFSWVSINPANVRFSQGSIASHFSDEHAGLSLRDACSQLRNGTLRPSDFPPMRIYNDQNGVLRSYDNRRLWVFRKTGVTNVNAQLLSNPPAYRAPPPPPASAHADFFPKVRFEGGV</sequence>
<proteinExistence type="predicted"/>
<comment type="caution">
    <text evidence="1">The sequence shown here is derived from an EMBL/GenBank/DDBJ whole genome shotgun (WGS) entry which is preliminary data.</text>
</comment>
<protein>
    <submittedName>
        <fullName evidence="1">Uncharacterized protein</fullName>
    </submittedName>
</protein>
<name>A0AA38LFD8_TAXCH</name>
<dbReference type="EMBL" id="JAHRHJ020000004">
    <property type="protein sequence ID" value="KAH9319117.1"/>
    <property type="molecule type" value="Genomic_DNA"/>
</dbReference>
<accession>A0AA38LFD8</accession>
<gene>
    <name evidence="1" type="ORF">KI387_020886</name>
</gene>
<reference evidence="1 2" key="1">
    <citation type="journal article" date="2021" name="Nat. Plants">
        <title>The Taxus genome provides insights into paclitaxel biosynthesis.</title>
        <authorList>
            <person name="Xiong X."/>
            <person name="Gou J."/>
            <person name="Liao Q."/>
            <person name="Li Y."/>
            <person name="Zhou Q."/>
            <person name="Bi G."/>
            <person name="Li C."/>
            <person name="Du R."/>
            <person name="Wang X."/>
            <person name="Sun T."/>
            <person name="Guo L."/>
            <person name="Liang H."/>
            <person name="Lu P."/>
            <person name="Wu Y."/>
            <person name="Zhang Z."/>
            <person name="Ro D.K."/>
            <person name="Shang Y."/>
            <person name="Huang S."/>
            <person name="Yan J."/>
        </authorList>
    </citation>
    <scope>NUCLEOTIDE SEQUENCE [LARGE SCALE GENOMIC DNA]</scope>
    <source>
        <strain evidence="1">Ta-2019</strain>
    </source>
</reference>